<evidence type="ECO:0000313" key="1">
    <source>
        <dbReference type="EMBL" id="MDE1479344.1"/>
    </source>
</evidence>
<dbReference type="EMBL" id="JAILSO010000056">
    <property type="protein sequence ID" value="MDE1479344.1"/>
    <property type="molecule type" value="Genomic_DNA"/>
</dbReference>
<accession>A0AAJ1J927</accession>
<comment type="caution">
    <text evidence="1">The sequence shown here is derived from an EMBL/GenBank/DDBJ whole genome shotgun (WGS) entry which is preliminary data.</text>
</comment>
<sequence>MTKYEIKITLIDNGSNIDLDLSQEFNGHPTGKFAAMALALKQMYSDELQSKANIAISIADLAEKANCCSCNEDESFNDDE</sequence>
<protein>
    <submittedName>
        <fullName evidence="1">Uncharacterized protein</fullName>
    </submittedName>
</protein>
<organism evidence="1 2">
    <name type="scientific">Xenorhabdus bovienii</name>
    <name type="common">Xenorhabdus nematophila subsp. bovienii</name>
    <dbReference type="NCBI Taxonomy" id="40576"/>
    <lineage>
        <taxon>Bacteria</taxon>
        <taxon>Pseudomonadati</taxon>
        <taxon>Pseudomonadota</taxon>
        <taxon>Gammaproteobacteria</taxon>
        <taxon>Enterobacterales</taxon>
        <taxon>Morganellaceae</taxon>
        <taxon>Xenorhabdus</taxon>
    </lineage>
</organism>
<name>A0AAJ1J927_XENBV</name>
<reference evidence="1" key="1">
    <citation type="submission" date="2021-08" db="EMBL/GenBank/DDBJ databases">
        <authorList>
            <person name="Papudeshi B."/>
            <person name="Bashey-Visser F."/>
        </authorList>
    </citation>
    <scope>NUCLEOTIDE SEQUENCE</scope>
    <source>
        <strain evidence="1">MC_266_E_2016</strain>
    </source>
</reference>
<dbReference type="AlphaFoldDB" id="A0AAJ1J927"/>
<dbReference type="RefSeq" id="WP_274712992.1">
    <property type="nucleotide sequence ID" value="NZ_JAILSM010000088.1"/>
</dbReference>
<evidence type="ECO:0000313" key="2">
    <source>
        <dbReference type="Proteomes" id="UP001222434"/>
    </source>
</evidence>
<dbReference type="Proteomes" id="UP001222434">
    <property type="component" value="Unassembled WGS sequence"/>
</dbReference>
<proteinExistence type="predicted"/>
<reference evidence="1" key="2">
    <citation type="journal article" date="2022" name="J. Evol. Biol.">
        <title>Pre- and post-association barriers to host switching in sympatric mutualists.</title>
        <authorList>
            <person name="Dinges Z.M."/>
            <person name="Phillips R.K."/>
            <person name="Lively C.M."/>
            <person name="Bashey F."/>
        </authorList>
    </citation>
    <scope>NUCLEOTIDE SEQUENCE</scope>
    <source>
        <strain evidence="1">MC_266_E_2016</strain>
    </source>
</reference>
<gene>
    <name evidence="1" type="ORF">KKJ01_14165</name>
</gene>